<accession>A0ABU5H1G6</accession>
<evidence type="ECO:0000259" key="1">
    <source>
        <dbReference type="Pfam" id="PF12697"/>
    </source>
</evidence>
<keyword evidence="3" id="KW-1185">Reference proteome</keyword>
<dbReference type="InterPro" id="IPR000073">
    <property type="entry name" value="AB_hydrolase_1"/>
</dbReference>
<dbReference type="Gene3D" id="3.40.50.1820">
    <property type="entry name" value="alpha/beta hydrolase"/>
    <property type="match status" value="1"/>
</dbReference>
<dbReference type="SUPFAM" id="SSF53474">
    <property type="entry name" value="alpha/beta-Hydrolases"/>
    <property type="match status" value="1"/>
</dbReference>
<organism evidence="2 3">
    <name type="scientific">Hyalangium rubrum</name>
    <dbReference type="NCBI Taxonomy" id="3103134"/>
    <lineage>
        <taxon>Bacteria</taxon>
        <taxon>Pseudomonadati</taxon>
        <taxon>Myxococcota</taxon>
        <taxon>Myxococcia</taxon>
        <taxon>Myxococcales</taxon>
        <taxon>Cystobacterineae</taxon>
        <taxon>Archangiaceae</taxon>
        <taxon>Hyalangium</taxon>
    </lineage>
</organism>
<dbReference type="EMBL" id="JAXIVS010000004">
    <property type="protein sequence ID" value="MDY7227235.1"/>
    <property type="molecule type" value="Genomic_DNA"/>
</dbReference>
<dbReference type="InterPro" id="IPR000639">
    <property type="entry name" value="Epox_hydrolase-like"/>
</dbReference>
<dbReference type="RefSeq" id="WP_321545964.1">
    <property type="nucleotide sequence ID" value="NZ_JAXIVS010000004.1"/>
</dbReference>
<feature type="domain" description="AB hydrolase-1" evidence="1">
    <location>
        <begin position="40"/>
        <end position="265"/>
    </location>
</feature>
<proteinExistence type="predicted"/>
<protein>
    <submittedName>
        <fullName evidence="2">Alpha/beta hydrolase</fullName>
    </submittedName>
</protein>
<sequence>MEPFFMELPRARVRVQVTGDGARTLVIIPDPPNLIEHHREVIEQLARGFRVICFELPGFGRSELRNGARFSLELQVEIMTEVLERLSARQVVLEMSCLGALAGMRLARLRPDLVERLVLAQVSTQEQMRTWARGTDICGLIHTPRVGQALVSLCRRFIARHWYTAALPEGTDARTRQRYLQPTLQSLREGGPFELASAYQALRRSETLEYGAIQQPTLLLWGRADRTHEDTSPRALLHALPHAELMEFEGCGHFPTLEKAGAYVERLRTWAGGLPG</sequence>
<dbReference type="Proteomes" id="UP001291309">
    <property type="component" value="Unassembled WGS sequence"/>
</dbReference>
<evidence type="ECO:0000313" key="3">
    <source>
        <dbReference type="Proteomes" id="UP001291309"/>
    </source>
</evidence>
<evidence type="ECO:0000313" key="2">
    <source>
        <dbReference type="EMBL" id="MDY7227235.1"/>
    </source>
</evidence>
<comment type="caution">
    <text evidence="2">The sequence shown here is derived from an EMBL/GenBank/DDBJ whole genome shotgun (WGS) entry which is preliminary data.</text>
</comment>
<dbReference type="InterPro" id="IPR029058">
    <property type="entry name" value="AB_hydrolase_fold"/>
</dbReference>
<name>A0ABU5H1G6_9BACT</name>
<dbReference type="PANTHER" id="PTHR46438:SF11">
    <property type="entry name" value="LIPASE-RELATED"/>
    <property type="match status" value="1"/>
</dbReference>
<gene>
    <name evidence="2" type="ORF">SYV04_12565</name>
</gene>
<dbReference type="PANTHER" id="PTHR46438">
    <property type="entry name" value="ALPHA/BETA-HYDROLASES SUPERFAMILY PROTEIN"/>
    <property type="match status" value="1"/>
</dbReference>
<reference evidence="2 3" key="1">
    <citation type="submission" date="2023-12" db="EMBL/GenBank/DDBJ databases">
        <title>the genome sequence of Hyalangium sp. s54d21.</title>
        <authorList>
            <person name="Zhang X."/>
        </authorList>
    </citation>
    <scope>NUCLEOTIDE SEQUENCE [LARGE SCALE GENOMIC DNA]</scope>
    <source>
        <strain evidence="3">s54d21</strain>
    </source>
</reference>
<keyword evidence="2" id="KW-0378">Hydrolase</keyword>
<dbReference type="Pfam" id="PF12697">
    <property type="entry name" value="Abhydrolase_6"/>
    <property type="match status" value="1"/>
</dbReference>
<dbReference type="PRINTS" id="PR00412">
    <property type="entry name" value="EPOXHYDRLASE"/>
</dbReference>
<dbReference type="GO" id="GO:0016787">
    <property type="term" value="F:hydrolase activity"/>
    <property type="evidence" value="ECO:0007669"/>
    <property type="project" value="UniProtKB-KW"/>
</dbReference>
<dbReference type="PRINTS" id="PR00111">
    <property type="entry name" value="ABHYDROLASE"/>
</dbReference>